<protein>
    <submittedName>
        <fullName evidence="1">Uncharacterized protein</fullName>
    </submittedName>
</protein>
<comment type="caution">
    <text evidence="1">The sequence shown here is derived from an EMBL/GenBank/DDBJ whole genome shotgun (WGS) entry which is preliminary data.</text>
</comment>
<dbReference type="RefSeq" id="WP_200090936.1">
    <property type="nucleotide sequence ID" value="NZ_JADVKH010000004.1"/>
</dbReference>
<reference evidence="1 2" key="1">
    <citation type="submission" date="2020-11" db="EMBL/GenBank/DDBJ databases">
        <title>Enhanced detection system for hospital associated transmission using whole genome sequencing surveillance.</title>
        <authorList>
            <person name="Harrison L.H."/>
            <person name="Van Tyne D."/>
            <person name="Marsh J.W."/>
            <person name="Griffith M.P."/>
            <person name="Snyder D.J."/>
            <person name="Cooper V.S."/>
            <person name="Mustapha M."/>
        </authorList>
    </citation>
    <scope>NUCLEOTIDE SEQUENCE [LARGE SCALE GENOMIC DNA]</scope>
    <source>
        <strain evidence="1 2">BC00020</strain>
    </source>
</reference>
<accession>A0ABS1API5</accession>
<keyword evidence="2" id="KW-1185">Reference proteome</keyword>
<dbReference type="EMBL" id="JADVKH010000004">
    <property type="protein sequence ID" value="MBJ9686057.1"/>
    <property type="molecule type" value="Genomic_DNA"/>
</dbReference>
<organism evidence="1 2">
    <name type="scientific">Burkholderia vietnamiensis</name>
    <dbReference type="NCBI Taxonomy" id="60552"/>
    <lineage>
        <taxon>Bacteria</taxon>
        <taxon>Pseudomonadati</taxon>
        <taxon>Pseudomonadota</taxon>
        <taxon>Betaproteobacteria</taxon>
        <taxon>Burkholderiales</taxon>
        <taxon>Burkholderiaceae</taxon>
        <taxon>Burkholderia</taxon>
        <taxon>Burkholderia cepacia complex</taxon>
    </lineage>
</organism>
<gene>
    <name evidence="1" type="ORF">I5589_03075</name>
</gene>
<proteinExistence type="predicted"/>
<evidence type="ECO:0000313" key="1">
    <source>
        <dbReference type="EMBL" id="MBJ9686057.1"/>
    </source>
</evidence>
<evidence type="ECO:0000313" key="2">
    <source>
        <dbReference type="Proteomes" id="UP000808215"/>
    </source>
</evidence>
<sequence>MSAPDKSCVCPVCGGRARWSVMKTGRVSITHAGDACGVQIFARSDEADELMRDRFITANEHNVRNVRESADDGAPVTYVQDGEGFSVWAK</sequence>
<name>A0ABS1API5_BURVI</name>
<dbReference type="Proteomes" id="UP000808215">
    <property type="component" value="Unassembled WGS sequence"/>
</dbReference>